<evidence type="ECO:0000313" key="8">
    <source>
        <dbReference type="Proteomes" id="UP001432027"/>
    </source>
</evidence>
<organism evidence="7 8">
    <name type="scientific">Pristionchus entomophagus</name>
    <dbReference type="NCBI Taxonomy" id="358040"/>
    <lineage>
        <taxon>Eukaryota</taxon>
        <taxon>Metazoa</taxon>
        <taxon>Ecdysozoa</taxon>
        <taxon>Nematoda</taxon>
        <taxon>Chromadorea</taxon>
        <taxon>Rhabditida</taxon>
        <taxon>Rhabditina</taxon>
        <taxon>Diplogasteromorpha</taxon>
        <taxon>Diplogasteroidea</taxon>
        <taxon>Neodiplogasteridae</taxon>
        <taxon>Pristionchus</taxon>
    </lineage>
</organism>
<keyword evidence="3 5" id="KW-1133">Transmembrane helix</keyword>
<evidence type="ECO:0000256" key="5">
    <source>
        <dbReference type="SAM" id="Phobius"/>
    </source>
</evidence>
<comment type="caution">
    <text evidence="7">The sequence shown here is derived from an EMBL/GenBank/DDBJ whole genome shotgun (WGS) entry which is preliminary data.</text>
</comment>
<feature type="transmembrane region" description="Helical" evidence="5">
    <location>
        <begin position="212"/>
        <end position="234"/>
    </location>
</feature>
<dbReference type="InterPro" id="IPR013057">
    <property type="entry name" value="AA_transpt_TM"/>
</dbReference>
<proteinExistence type="predicted"/>
<feature type="domain" description="Amino acid transporter transmembrane" evidence="6">
    <location>
        <begin position="29"/>
        <end position="389"/>
    </location>
</feature>
<feature type="transmembrane region" description="Helical" evidence="5">
    <location>
        <begin position="255"/>
        <end position="276"/>
    </location>
</feature>
<dbReference type="GO" id="GO:0005774">
    <property type="term" value="C:vacuolar membrane"/>
    <property type="evidence" value="ECO:0007669"/>
    <property type="project" value="TreeGrafter"/>
</dbReference>
<accession>A0AAV5U8Q3</accession>
<evidence type="ECO:0000259" key="6">
    <source>
        <dbReference type="Pfam" id="PF01490"/>
    </source>
</evidence>
<dbReference type="GO" id="GO:0015179">
    <property type="term" value="F:L-amino acid transmembrane transporter activity"/>
    <property type="evidence" value="ECO:0007669"/>
    <property type="project" value="TreeGrafter"/>
</dbReference>
<evidence type="ECO:0000256" key="4">
    <source>
        <dbReference type="ARBA" id="ARBA00023136"/>
    </source>
</evidence>
<feature type="transmembrane region" description="Helical" evidence="5">
    <location>
        <begin position="361"/>
        <end position="384"/>
    </location>
</feature>
<dbReference type="EMBL" id="BTSX01000006">
    <property type="protein sequence ID" value="GMT03157.1"/>
    <property type="molecule type" value="Genomic_DNA"/>
</dbReference>
<dbReference type="Pfam" id="PF01490">
    <property type="entry name" value="Aa_trans"/>
    <property type="match status" value="1"/>
</dbReference>
<feature type="non-terminal residue" evidence="7">
    <location>
        <position position="496"/>
    </location>
</feature>
<feature type="transmembrane region" description="Helical" evidence="5">
    <location>
        <begin position="419"/>
        <end position="441"/>
    </location>
</feature>
<name>A0AAV5U8Q3_9BILA</name>
<reference evidence="7" key="1">
    <citation type="submission" date="2023-10" db="EMBL/GenBank/DDBJ databases">
        <title>Genome assembly of Pristionchus species.</title>
        <authorList>
            <person name="Yoshida K."/>
            <person name="Sommer R.J."/>
        </authorList>
    </citation>
    <scope>NUCLEOTIDE SEQUENCE</scope>
    <source>
        <strain evidence="7">RS0144</strain>
    </source>
</reference>
<dbReference type="FunFam" id="1.20.1740.10:FF:000052">
    <property type="entry name" value="Lysine histidine transporter-like 3"/>
    <property type="match status" value="1"/>
</dbReference>
<keyword evidence="4 5" id="KW-0472">Membrane</keyword>
<feature type="transmembrane region" description="Helical" evidence="5">
    <location>
        <begin position="115"/>
        <end position="136"/>
    </location>
</feature>
<dbReference type="Proteomes" id="UP001432027">
    <property type="component" value="Unassembled WGS sequence"/>
</dbReference>
<dbReference type="PANTHER" id="PTHR22950">
    <property type="entry name" value="AMINO ACID TRANSPORTER"/>
    <property type="match status" value="1"/>
</dbReference>
<feature type="transmembrane region" description="Helical" evidence="5">
    <location>
        <begin position="181"/>
        <end position="200"/>
    </location>
</feature>
<gene>
    <name evidence="7" type="ORF">PENTCL1PPCAC_25331</name>
</gene>
<evidence type="ECO:0000313" key="7">
    <source>
        <dbReference type="EMBL" id="GMT03157.1"/>
    </source>
</evidence>
<evidence type="ECO:0000256" key="2">
    <source>
        <dbReference type="ARBA" id="ARBA00022692"/>
    </source>
</evidence>
<dbReference type="Gene3D" id="1.20.1740.10">
    <property type="entry name" value="Amino acid/polyamine transporter I"/>
    <property type="match status" value="1"/>
</dbReference>
<keyword evidence="8" id="KW-1185">Reference proteome</keyword>
<feature type="non-terminal residue" evidence="7">
    <location>
        <position position="1"/>
    </location>
</feature>
<protein>
    <recommendedName>
        <fullName evidence="6">Amino acid transporter transmembrane domain-containing protein</fullName>
    </recommendedName>
</protein>
<feature type="transmembrane region" description="Helical" evidence="5">
    <location>
        <begin position="148"/>
        <end position="169"/>
    </location>
</feature>
<feature type="transmembrane region" description="Helical" evidence="5">
    <location>
        <begin position="296"/>
        <end position="314"/>
    </location>
</feature>
<evidence type="ECO:0000256" key="3">
    <source>
        <dbReference type="ARBA" id="ARBA00022989"/>
    </source>
</evidence>
<sequence length="496" mass="54183">SFDQSSETVSQKEKDEEVMDERHNQHGFNWIICTVLMVGYTAGGGLVALPSSFVNSGLWAGIGMTVISAVLSAYTGVQLGQNWIIMQERWPKYVESCRKPYPDMAFRALGKGVRVFVIIIIALQQFGFSVVFLLLASNNISSFLFTFWQLKINFCFIALVVAVIITPMLMLGSAKDFWQTALVALCSTSAAVCLMIVGIINDWGPCRAEVDFPPVVFNQFFLAYGTIIFAFGGHSAFPSFQHDMKNPADFPKSSVAAYVVMLILYLPVSVLGYLVYGGSQGGTIITSLQLTWVQQTVNVLITVHVIFAQVLICSPLSLQIEELCRVPNQFGIRRVILRLIIVLCVLFTALSIPKFGAILDLIGGSTITLLSMILPSIFHLFLVASTKKQKLIANDSKVEDKTIYASVADVFRYNSWPVLILNFCVLAFGVIGGVASTLSAINEMATTEWELPCYVELFMGTLSFEGDGGAVSCCGLYKNITTLDGVDPNGLCAAVS</sequence>
<keyword evidence="2 5" id="KW-0812">Transmembrane</keyword>
<feature type="transmembrane region" description="Helical" evidence="5">
    <location>
        <begin position="57"/>
        <end position="77"/>
    </location>
</feature>
<evidence type="ECO:0000256" key="1">
    <source>
        <dbReference type="ARBA" id="ARBA00004141"/>
    </source>
</evidence>
<feature type="transmembrane region" description="Helical" evidence="5">
    <location>
        <begin position="335"/>
        <end position="355"/>
    </location>
</feature>
<dbReference type="AlphaFoldDB" id="A0AAV5U8Q3"/>
<feature type="transmembrane region" description="Helical" evidence="5">
    <location>
        <begin position="28"/>
        <end position="51"/>
    </location>
</feature>
<dbReference type="PANTHER" id="PTHR22950:SF703">
    <property type="entry name" value="AMINO ACID TRANSPORTER TRANSMEMBRANE DOMAIN-CONTAINING PROTEIN"/>
    <property type="match status" value="1"/>
</dbReference>
<comment type="subcellular location">
    <subcellularLocation>
        <location evidence="1">Membrane</location>
        <topology evidence="1">Multi-pass membrane protein</topology>
    </subcellularLocation>
</comment>